<dbReference type="AlphaFoldDB" id="A0A1W0BM30"/>
<feature type="transmembrane region" description="Helical" evidence="1">
    <location>
        <begin position="21"/>
        <end position="39"/>
    </location>
</feature>
<keyword evidence="1" id="KW-1133">Transmembrane helix</keyword>
<reference evidence="2 3" key="1">
    <citation type="journal article" date="2016" name="Antonie Van Leeuwenhoek">
        <title>Nocardia donostiensis sp. nov., isolated from human respiratory specimens.</title>
        <authorList>
            <person name="Ercibengoa M."/>
            <person name="Bell M."/>
            <person name="Marimon J.M."/>
            <person name="Humrighouse B."/>
            <person name="Klenk H.P."/>
            <person name="Potter G."/>
            <person name="Perez-Trallero E."/>
        </authorList>
    </citation>
    <scope>NUCLEOTIDE SEQUENCE [LARGE SCALE GENOMIC DNA]</scope>
    <source>
        <strain evidence="2 3">X1655</strain>
    </source>
</reference>
<accession>A0A1W0BM30</accession>
<dbReference type="RefSeq" id="WP_077114929.1">
    <property type="nucleotide sequence ID" value="NZ_LOKT01000004.1"/>
</dbReference>
<evidence type="ECO:0000313" key="2">
    <source>
        <dbReference type="EMBL" id="ONM50110.1"/>
    </source>
</evidence>
<dbReference type="EMBL" id="MUMY01000002">
    <property type="protein sequence ID" value="ONM50110.1"/>
    <property type="molecule type" value="Genomic_DNA"/>
</dbReference>
<dbReference type="Pfam" id="PF03729">
    <property type="entry name" value="DUF308"/>
    <property type="match status" value="2"/>
</dbReference>
<comment type="caution">
    <text evidence="2">The sequence shown here is derived from an EMBL/GenBank/DDBJ whole genome shotgun (WGS) entry which is preliminary data.</text>
</comment>
<evidence type="ECO:0008006" key="4">
    <source>
        <dbReference type="Google" id="ProtNLM"/>
    </source>
</evidence>
<proteinExistence type="predicted"/>
<feature type="transmembrane region" description="Helical" evidence="1">
    <location>
        <begin position="45"/>
        <end position="64"/>
    </location>
</feature>
<dbReference type="InterPro" id="IPR005325">
    <property type="entry name" value="DUF308_memb"/>
</dbReference>
<evidence type="ECO:0000313" key="3">
    <source>
        <dbReference type="Proteomes" id="UP000188836"/>
    </source>
</evidence>
<gene>
    <name evidence="2" type="ORF">B0T46_03195</name>
</gene>
<feature type="transmembrane region" description="Helical" evidence="1">
    <location>
        <begin position="135"/>
        <end position="153"/>
    </location>
</feature>
<feature type="transmembrane region" description="Helical" evidence="1">
    <location>
        <begin position="76"/>
        <end position="96"/>
    </location>
</feature>
<organism evidence="2 3">
    <name type="scientific">Nocardia donostiensis</name>
    <dbReference type="NCBI Taxonomy" id="1538463"/>
    <lineage>
        <taxon>Bacteria</taxon>
        <taxon>Bacillati</taxon>
        <taxon>Actinomycetota</taxon>
        <taxon>Actinomycetes</taxon>
        <taxon>Mycobacteriales</taxon>
        <taxon>Nocardiaceae</taxon>
        <taxon>Nocardia</taxon>
    </lineage>
</organism>
<feature type="transmembrane region" description="Helical" evidence="1">
    <location>
        <begin position="102"/>
        <end position="123"/>
    </location>
</feature>
<dbReference type="STRING" id="1538463.B0T36_07290"/>
<protein>
    <recommendedName>
        <fullName evidence="4">DUF308 domain-containing protein</fullName>
    </recommendedName>
</protein>
<keyword evidence="1" id="KW-0812">Transmembrane</keyword>
<sequence length="202" mass="20927">MPTYEDAGLVPVFSRGVRQGVLSAGICSVLLGAAVVLWPDKTVPLIGLLFGMYLLAGAVALGTVAFGARLGKVPKVLLFGAAVASAILAVLCFRSGNWVLLPAMWIGLAWAVRGVAHAIAAVWEDDEVTGSARQETFGLVTLLAGMMVAIAPFESVGALAVLAGLCMITFGIMEILTAVRAPLVEDVDQETEAEDEAAQLSS</sequence>
<evidence type="ECO:0000256" key="1">
    <source>
        <dbReference type="SAM" id="Phobius"/>
    </source>
</evidence>
<keyword evidence="3" id="KW-1185">Reference proteome</keyword>
<dbReference type="Proteomes" id="UP000188836">
    <property type="component" value="Unassembled WGS sequence"/>
</dbReference>
<name>A0A1W0BM30_9NOCA</name>
<dbReference type="OrthoDB" id="4541701at2"/>
<keyword evidence="1" id="KW-0472">Membrane</keyword>